<reference evidence="2 3" key="1">
    <citation type="submission" date="2019-02" db="EMBL/GenBank/DDBJ databases">
        <title>Complete genome sequence of Burkholderia cenocepacia phage BcepSauron.</title>
        <authorList>
            <person name="Park K."/>
            <person name="Gonzalez C."/>
            <person name="Liu M."/>
            <person name="Gill J."/>
        </authorList>
    </citation>
    <scope>NUCLEOTIDE SEQUENCE [LARGE SCALE GENOMIC DNA]</scope>
</reference>
<dbReference type="Pfam" id="PF12571">
    <property type="entry name" value="Phage_tail_fib"/>
    <property type="match status" value="1"/>
</dbReference>
<feature type="domain" description="Phage tail fibre protein N-terminal" evidence="1">
    <location>
        <begin position="13"/>
        <end position="139"/>
    </location>
</feature>
<evidence type="ECO:0000313" key="2">
    <source>
        <dbReference type="EMBL" id="QBQ74647.1"/>
    </source>
</evidence>
<dbReference type="EMBL" id="MK552141">
    <property type="protein sequence ID" value="QBQ74647.1"/>
    <property type="molecule type" value="Genomic_DNA"/>
</dbReference>
<name>A0A482MKU1_9CAUD</name>
<sequence>MADPIVPNSASFLITDVGLAAASVAKPDGPYIEIVEFRIGDGYGYTPSASDVGLNGNTVYTGIPTSYQFVGPDTLDILCELPPDAGYFEFGEVGLFLPGGVLFAKAVFQKPQQKFPKMTSATVNTYSLHCLLKLKQALALINVTVQQNPAILNVYCWSDVRPPSLMVNPYIPELLVHELSNRDDATILTQADVNSWTAGSTSYATYSPNGTNATYFQAVAGSSTWFEVPAAQCHPSDLGQANRQFMVRTFDGYFRSVNNITVSGSNYRFNLNCTNDGTYNNTPLPRAIAPGDTIRIYRDDQMGGSIYYSQIVDPPSIPLATLGNPGLAYGRYGTYMPGPGVIETYGMLQSPSLGVNQIVGAGEDMNKTSWVSGLYTIDQNGHGLPANLPVSASGHAWVHSENALAVQQGTHSNNVTQIFYPAGNGGGDNRGRGGYPPYWREWNALNDQNNGQGGWTDWFALNVIGKQGGGTGSVVSAMSPNSNVEIDKIVTLTIPSAGNWTIMGWAHGMVSVYHGAVLYIDAAAVDSTGAYGDTEGIGFNTLWGTVSQGYSAGQQVQVRMHTNSTTDNYGDFRVMALALKL</sequence>
<gene>
    <name evidence="2" type="ORF">BcepSauron_267</name>
</gene>
<dbReference type="Proteomes" id="UP000301424">
    <property type="component" value="Segment"/>
</dbReference>
<evidence type="ECO:0000259" key="1">
    <source>
        <dbReference type="Pfam" id="PF12571"/>
    </source>
</evidence>
<accession>A0A482MKU1</accession>
<dbReference type="InterPro" id="IPR022225">
    <property type="entry name" value="Phage_tail_fibre_N"/>
</dbReference>
<protein>
    <submittedName>
        <fullName evidence="2">Tail collar</fullName>
    </submittedName>
</protein>
<keyword evidence="3" id="KW-1185">Reference proteome</keyword>
<evidence type="ECO:0000313" key="3">
    <source>
        <dbReference type="Proteomes" id="UP000301424"/>
    </source>
</evidence>
<organism evidence="2 3">
    <name type="scientific">Burkholderia phage BcepSauron</name>
    <dbReference type="NCBI Taxonomy" id="2530033"/>
    <lineage>
        <taxon>Viruses</taxon>
        <taxon>Duplodnaviria</taxon>
        <taxon>Heunggongvirae</taxon>
        <taxon>Uroviricota</taxon>
        <taxon>Caudoviricetes</taxon>
        <taxon>Sarumanvirus</taxon>
        <taxon>Sarumanvirus bcepsauron</taxon>
    </lineage>
</organism>
<proteinExistence type="predicted"/>